<sequence length="205" mass="24028">MNDTALSKIFWLLLRKCFQKKIAETFNLHVARDIMKSVKVNYYTILRNFRSFGKHNPKLVDILLTALVAAIFKAGDGRISIAQMDSILTDSMESSYIFKKSFEKDDHFSKNWQDKRYSQALESKKRKYPSDFVCDFIYGENYNEYGINYYECAIYKLLRQEGCPELTSLFCKFDYVMAKHMGATLKRTKTLVAGGDFCDFWYTKI</sequence>
<dbReference type="EMBL" id="JACEGA010000001">
    <property type="protein sequence ID" value="MBB2182024.1"/>
    <property type="molecule type" value="Genomic_DNA"/>
</dbReference>
<keyword evidence="1" id="KW-0378">Hydrolase</keyword>
<name>A0A839JXJ5_9FIRM</name>
<evidence type="ECO:0000313" key="2">
    <source>
        <dbReference type="Proteomes" id="UP000574276"/>
    </source>
</evidence>
<evidence type="ECO:0000313" key="1">
    <source>
        <dbReference type="EMBL" id="MBB2182024.1"/>
    </source>
</evidence>
<comment type="caution">
    <text evidence="1">The sequence shown here is derived from an EMBL/GenBank/DDBJ whole genome shotgun (WGS) entry which is preliminary data.</text>
</comment>
<organism evidence="1 2">
    <name type="scientific">Variimorphobacter saccharofermentans</name>
    <dbReference type="NCBI Taxonomy" id="2755051"/>
    <lineage>
        <taxon>Bacteria</taxon>
        <taxon>Bacillati</taxon>
        <taxon>Bacillota</taxon>
        <taxon>Clostridia</taxon>
        <taxon>Lachnospirales</taxon>
        <taxon>Lachnospiraceae</taxon>
        <taxon>Variimorphobacter</taxon>
    </lineage>
</organism>
<gene>
    <name evidence="1" type="ORF">H0486_03935</name>
</gene>
<dbReference type="Proteomes" id="UP000574276">
    <property type="component" value="Unassembled WGS sequence"/>
</dbReference>
<accession>A0A839JXJ5</accession>
<proteinExistence type="predicted"/>
<reference evidence="1 2" key="1">
    <citation type="submission" date="2020-07" db="EMBL/GenBank/DDBJ databases">
        <title>Characterization and genome sequencing of isolate MD1, a novel member within the family Lachnospiraceae.</title>
        <authorList>
            <person name="Rettenmaier R."/>
            <person name="Di Bello L."/>
            <person name="Zinser C."/>
            <person name="Scheitz K."/>
            <person name="Liebl W."/>
            <person name="Zverlov V."/>
        </authorList>
    </citation>
    <scope>NUCLEOTIDE SEQUENCE [LARGE SCALE GENOMIC DNA]</scope>
    <source>
        <strain evidence="1 2">MD1</strain>
    </source>
</reference>
<protein>
    <submittedName>
        <fullName evidence="1">L-2-amino-thiazoline-4-carboxylic acid hydrolase</fullName>
    </submittedName>
</protein>
<dbReference type="AlphaFoldDB" id="A0A839JXJ5"/>
<keyword evidence="2" id="KW-1185">Reference proteome</keyword>
<dbReference type="InterPro" id="IPR026002">
    <property type="entry name" value="ATC_hydrolase-like"/>
</dbReference>
<dbReference type="GO" id="GO:0016787">
    <property type="term" value="F:hydrolase activity"/>
    <property type="evidence" value="ECO:0007669"/>
    <property type="project" value="UniProtKB-KW"/>
</dbReference>
<dbReference type="RefSeq" id="WP_228351759.1">
    <property type="nucleotide sequence ID" value="NZ_JACEGA010000001.1"/>
</dbReference>
<dbReference type="Pfam" id="PF14196">
    <property type="entry name" value="ATC_hydrolase"/>
    <property type="match status" value="1"/>
</dbReference>